<dbReference type="InterPro" id="IPR002110">
    <property type="entry name" value="Ankyrin_rpt"/>
</dbReference>
<comment type="caution">
    <text evidence="3">The sequence shown here is derived from an EMBL/GenBank/DDBJ whole genome shotgun (WGS) entry which is preliminary data.</text>
</comment>
<dbReference type="PANTHER" id="PTHR33119">
    <property type="entry name" value="IFI3P"/>
    <property type="match status" value="1"/>
</dbReference>
<dbReference type="Pfam" id="PF12796">
    <property type="entry name" value="Ank_2"/>
    <property type="match status" value="1"/>
</dbReference>
<dbReference type="OrthoDB" id="415532at2759"/>
<feature type="domain" description="DUF4246" evidence="2">
    <location>
        <begin position="282"/>
        <end position="438"/>
    </location>
</feature>
<dbReference type="InterPro" id="IPR049192">
    <property type="entry name" value="DUF4246_C"/>
</dbReference>
<evidence type="ECO:0000313" key="4">
    <source>
        <dbReference type="Proteomes" id="UP000444721"/>
    </source>
</evidence>
<dbReference type="GeneID" id="68110158"/>
<dbReference type="Proteomes" id="UP000444721">
    <property type="component" value="Unassembled WGS sequence"/>
</dbReference>
<dbReference type="Gene3D" id="1.25.40.20">
    <property type="entry name" value="Ankyrin repeat-containing domain"/>
    <property type="match status" value="1"/>
</dbReference>
<keyword evidence="4" id="KW-1185">Reference proteome</keyword>
<dbReference type="InterPro" id="IPR025340">
    <property type="entry name" value="DUF4246"/>
</dbReference>
<dbReference type="RefSeq" id="XP_044562761.1">
    <property type="nucleotide sequence ID" value="XM_044706190.1"/>
</dbReference>
<evidence type="ECO:0000256" key="1">
    <source>
        <dbReference type="SAM" id="MobiDB-lite"/>
    </source>
</evidence>
<name>A0A6A5BVX3_NAEFO</name>
<dbReference type="Pfam" id="PF14033">
    <property type="entry name" value="DUF4246"/>
    <property type="match status" value="2"/>
</dbReference>
<feature type="region of interest" description="Disordered" evidence="1">
    <location>
        <begin position="136"/>
        <end position="164"/>
    </location>
</feature>
<dbReference type="VEuPathDB" id="AmoebaDB:FDP41_002940"/>
<feature type="region of interest" description="Disordered" evidence="1">
    <location>
        <begin position="370"/>
        <end position="389"/>
    </location>
</feature>
<proteinExistence type="predicted"/>
<dbReference type="VEuPathDB" id="AmoebaDB:NF0056810"/>
<feature type="compositionally biased region" description="Basic and acidic residues" evidence="1">
    <location>
        <begin position="378"/>
        <end position="389"/>
    </location>
</feature>
<organism evidence="3 4">
    <name type="scientific">Naegleria fowleri</name>
    <name type="common">Brain eating amoeba</name>
    <dbReference type="NCBI Taxonomy" id="5763"/>
    <lineage>
        <taxon>Eukaryota</taxon>
        <taxon>Discoba</taxon>
        <taxon>Heterolobosea</taxon>
        <taxon>Tetramitia</taxon>
        <taxon>Eutetramitia</taxon>
        <taxon>Vahlkampfiidae</taxon>
        <taxon>Naegleria</taxon>
    </lineage>
</organism>
<dbReference type="PANTHER" id="PTHR33119:SF1">
    <property type="entry name" value="FE2OG DIOXYGENASE DOMAIN-CONTAINING PROTEIN"/>
    <property type="match status" value="1"/>
</dbReference>
<dbReference type="EMBL" id="VFQX01000031">
    <property type="protein sequence ID" value="KAF0978048.1"/>
    <property type="molecule type" value="Genomic_DNA"/>
</dbReference>
<evidence type="ECO:0000313" key="3">
    <source>
        <dbReference type="EMBL" id="KAF0978048.1"/>
    </source>
</evidence>
<dbReference type="SUPFAM" id="SSF48403">
    <property type="entry name" value="Ankyrin repeat"/>
    <property type="match status" value="1"/>
</dbReference>
<dbReference type="InterPro" id="IPR036770">
    <property type="entry name" value="Ankyrin_rpt-contain_sf"/>
</dbReference>
<feature type="domain" description="DUF4246" evidence="2">
    <location>
        <begin position="449"/>
        <end position="590"/>
    </location>
</feature>
<gene>
    <name evidence="3" type="ORF">FDP41_002940</name>
</gene>
<evidence type="ECO:0000259" key="2">
    <source>
        <dbReference type="Pfam" id="PF14033"/>
    </source>
</evidence>
<dbReference type="VEuPathDB" id="AmoebaDB:NfTy_062500"/>
<accession>A0A6A5BVX3</accession>
<sequence length="660" mass="76955">MSTSDADEFIQACKSGDLPLARKLFRPFTIDDECSKGGECSLLGLFRGHFEIVKFLIDEGADVNFENIFNENNDTTQRVETALHAAVEANHPNIVSLLWELEDIDPDIENHNEETALDLAKKLNYHECEEILSKTSETKKRKISHDSDDDDKDSKSSNSPIELPSRSDFKKFQISSMDVEWIVEQVKNKKDWIHKYLLLCEKWKQECLSDTMRISEASVEVAFKILEDLRNDFLGLVTCCGHCTKKKSHKKSDDECDYGNDCSCPCSHCCTNKDSVEKDVCLVKDHLIPLELREELRQEISKLENVDESKKDYHPGSNNQVLDLIHPSLYCYHYAHSVLKEDSPFILESNPDILWIPTWFKKQRTQNTTHFVQQNSQHESDSIKDQAEKQNQHSAEIDFDITYESYINNICEVKQKNLANVICKVMRYFVPMWEQHYSIHYSPCDVTFDRFQVIVKAATIVVHPDKPYYPGGTWHTEGLDENIVATGIYYYHSENVKESFLDFRQNLTDRELRDYGAPEGTLSFELLGSVETKQDRCIAFPNIFQHRVKHFFPLDPTRPAIRKILVFFLINPKKPIISTNDIDVQRLDFLLNRCMVLCKILPLEIIYRHILDFLPHMTLEEARDCRLELMEGRKYMIEEENTECERIYEIIERPYSLCEH</sequence>
<protein>
    <recommendedName>
        <fullName evidence="2">DUF4246 domain-containing protein</fullName>
    </recommendedName>
</protein>
<reference evidence="3 4" key="1">
    <citation type="journal article" date="2019" name="Sci. Rep.">
        <title>Nanopore sequencing improves the draft genome of the human pathogenic amoeba Naegleria fowleri.</title>
        <authorList>
            <person name="Liechti N."/>
            <person name="Schurch N."/>
            <person name="Bruggmann R."/>
            <person name="Wittwer M."/>
        </authorList>
    </citation>
    <scope>NUCLEOTIDE SEQUENCE [LARGE SCALE GENOMIC DNA]</scope>
    <source>
        <strain evidence="3 4">ATCC 30894</strain>
    </source>
</reference>
<dbReference type="AlphaFoldDB" id="A0A6A5BVX3"/>